<dbReference type="GO" id="GO:0008270">
    <property type="term" value="F:zinc ion binding"/>
    <property type="evidence" value="ECO:0007669"/>
    <property type="project" value="UniProtKB-UniRule"/>
</dbReference>
<dbReference type="GO" id="GO:0006260">
    <property type="term" value="P:DNA replication"/>
    <property type="evidence" value="ECO:0007669"/>
    <property type="project" value="UniProtKB-KW"/>
</dbReference>
<dbReference type="InterPro" id="IPR012724">
    <property type="entry name" value="DnaJ"/>
</dbReference>
<evidence type="ECO:0000256" key="6">
    <source>
        <dbReference type="ARBA" id="ARBA00022737"/>
    </source>
</evidence>
<keyword evidence="9 14" id="KW-0346">Stress response</keyword>
<feature type="binding site" evidence="14">
    <location>
        <position position="157"/>
    </location>
    <ligand>
        <name>Zn(2+)</name>
        <dbReference type="ChEBI" id="CHEBI:29105"/>
        <label>1</label>
    </ligand>
</feature>
<evidence type="ECO:0000256" key="12">
    <source>
        <dbReference type="ARBA" id="ARBA00061004"/>
    </source>
</evidence>
<feature type="domain" description="CR-type" evidence="17">
    <location>
        <begin position="144"/>
        <end position="222"/>
    </location>
</feature>
<keyword evidence="4 14" id="KW-0235">DNA replication</keyword>
<proteinExistence type="inferred from homology"/>
<organism evidence="18 19">
    <name type="scientific">Hyphomicrobium denitrificans (strain ATCC 51888 / DSM 1869 / NCIMB 11706 / TK 0415)</name>
    <dbReference type="NCBI Taxonomy" id="582899"/>
    <lineage>
        <taxon>Bacteria</taxon>
        <taxon>Pseudomonadati</taxon>
        <taxon>Pseudomonadota</taxon>
        <taxon>Alphaproteobacteria</taxon>
        <taxon>Hyphomicrobiales</taxon>
        <taxon>Hyphomicrobiaceae</taxon>
        <taxon>Hyphomicrobium</taxon>
    </lineage>
</organism>
<dbReference type="PRINTS" id="PR00625">
    <property type="entry name" value="JDOMAIN"/>
</dbReference>
<dbReference type="CDD" id="cd10747">
    <property type="entry name" value="DnaJ_C"/>
    <property type="match status" value="1"/>
</dbReference>
<dbReference type="FunFam" id="1.10.287.110:FF:000034">
    <property type="entry name" value="Chaperone protein DnaJ"/>
    <property type="match status" value="1"/>
</dbReference>
<dbReference type="FunFam" id="2.10.230.10:FF:000002">
    <property type="entry name" value="Molecular chaperone DnaJ"/>
    <property type="match status" value="1"/>
</dbReference>
<dbReference type="CDD" id="cd06257">
    <property type="entry name" value="DnaJ"/>
    <property type="match status" value="1"/>
</dbReference>
<evidence type="ECO:0000256" key="9">
    <source>
        <dbReference type="ARBA" id="ARBA00023016"/>
    </source>
</evidence>
<dbReference type="NCBIfam" id="TIGR02349">
    <property type="entry name" value="DnaJ_bact"/>
    <property type="match status" value="1"/>
</dbReference>
<dbReference type="eggNOG" id="COG0484">
    <property type="taxonomic scope" value="Bacteria"/>
</dbReference>
<gene>
    <name evidence="14" type="primary">dnaJ</name>
    <name evidence="18" type="ordered locus">Hden_3383</name>
</gene>
<evidence type="ECO:0000313" key="19">
    <source>
        <dbReference type="Proteomes" id="UP000002033"/>
    </source>
</evidence>
<dbReference type="InterPro" id="IPR036869">
    <property type="entry name" value="J_dom_sf"/>
</dbReference>
<keyword evidence="8 14" id="KW-0862">Zinc</keyword>
<evidence type="ECO:0000256" key="7">
    <source>
        <dbReference type="ARBA" id="ARBA00022771"/>
    </source>
</evidence>
<feature type="repeat" description="CXXCXGXG motif" evidence="14">
    <location>
        <begin position="157"/>
        <end position="164"/>
    </location>
</feature>
<dbReference type="SUPFAM" id="SSF49493">
    <property type="entry name" value="HSP40/DnaJ peptide-binding domain"/>
    <property type="match status" value="2"/>
</dbReference>
<dbReference type="KEGG" id="hdn:Hden_3383"/>
<dbReference type="SUPFAM" id="SSF46565">
    <property type="entry name" value="Chaperone J-domain"/>
    <property type="match status" value="1"/>
</dbReference>
<dbReference type="GO" id="GO:0031072">
    <property type="term" value="F:heat shock protein binding"/>
    <property type="evidence" value="ECO:0007669"/>
    <property type="project" value="InterPro"/>
</dbReference>
<dbReference type="Proteomes" id="UP000002033">
    <property type="component" value="Chromosome"/>
</dbReference>
<accession>D8JXJ5</accession>
<dbReference type="GO" id="GO:0042026">
    <property type="term" value="P:protein refolding"/>
    <property type="evidence" value="ECO:0007669"/>
    <property type="project" value="TreeGrafter"/>
</dbReference>
<comment type="function">
    <text evidence="11 14">Participates actively in the response to hyperosmotic and heat shock by preventing the aggregation of stress-denatured proteins and by disaggregating proteins, also in an autonomous, DnaK-independent fashion. Unfolded proteins bind initially to DnaJ; upon interaction with the DnaJ-bound protein, DnaK hydrolyzes its bound ATP, resulting in the formation of a stable complex. GrpE releases ADP from DnaK; ATP binding to DnaK triggers the release of the substrate protein, thus completing the reaction cycle. Several rounds of ATP-dependent interactions between DnaJ, DnaK and GrpE are required for fully efficient folding. Also involved, together with DnaK and GrpE, in the DNA replication of plasmids through activation of initiation proteins.</text>
</comment>
<dbReference type="AlphaFoldDB" id="D8JXJ5"/>
<evidence type="ECO:0000256" key="11">
    <source>
        <dbReference type="ARBA" id="ARBA00053423"/>
    </source>
</evidence>
<dbReference type="Gene3D" id="2.10.230.10">
    <property type="entry name" value="Heat shock protein DnaJ, cysteine-rich domain"/>
    <property type="match status" value="1"/>
</dbReference>
<feature type="binding site" evidence="14">
    <location>
        <position position="199"/>
    </location>
    <ligand>
        <name>Zn(2+)</name>
        <dbReference type="ChEBI" id="CHEBI:29105"/>
        <label>2</label>
    </ligand>
</feature>
<evidence type="ECO:0000256" key="4">
    <source>
        <dbReference type="ARBA" id="ARBA00022705"/>
    </source>
</evidence>
<dbReference type="RefSeq" id="WP_013217335.1">
    <property type="nucleotide sequence ID" value="NC_014313.1"/>
</dbReference>
<keyword evidence="7 14" id="KW-0863">Zinc-finger</keyword>
<evidence type="ECO:0000256" key="8">
    <source>
        <dbReference type="ARBA" id="ARBA00022833"/>
    </source>
</evidence>
<keyword evidence="6 14" id="KW-0677">Repeat</keyword>
<dbReference type="OrthoDB" id="9779889at2"/>
<dbReference type="PANTHER" id="PTHR43096">
    <property type="entry name" value="DNAJ HOMOLOG 1, MITOCHONDRIAL-RELATED"/>
    <property type="match status" value="1"/>
</dbReference>
<evidence type="ECO:0000256" key="5">
    <source>
        <dbReference type="ARBA" id="ARBA00022723"/>
    </source>
</evidence>
<evidence type="ECO:0000256" key="2">
    <source>
        <dbReference type="ARBA" id="ARBA00011738"/>
    </source>
</evidence>
<dbReference type="GO" id="GO:0005524">
    <property type="term" value="F:ATP binding"/>
    <property type="evidence" value="ECO:0007669"/>
    <property type="project" value="InterPro"/>
</dbReference>
<sequence>MAKRDYYEVLGVKRGATEQEVKSAYRSLAKEFHPDRNAGDKEAERRFKEVNEAYEALKDPQKRAAYDQFGHAAFEGGMGGRGGPGGFGPDFASSMSDIFDDLFGEFMGGRRAGGGQGRGGRSGREAGADLRYNLEITLSEAFGGKTAQIRVPASVKCETCSGSGAKPGTKPRTCTTCGGMGKVRASQGFFTIERSCPACQGRGETIDDPCADCGGAGRVQKERTLSVNIPAGVEDGTRIRLAGEGEAGLRGGTPGDLYIFLSIKPHEFFQRDGADIFCKVPIAMTTAALGGQIEVPTLEGTTTRVKIPEGTESRKQFRLRGKGMPVLRAKVTGDMYIEVDVETPKNLTRRQRELLEEFERASHKETSPESAGFFSRVKEFFEGKSG</sequence>
<feature type="binding site" evidence="14">
    <location>
        <position position="174"/>
    </location>
    <ligand>
        <name>Zn(2+)</name>
        <dbReference type="ChEBI" id="CHEBI:29105"/>
        <label>2</label>
    </ligand>
</feature>
<feature type="repeat" description="CXXCXGXG motif" evidence="14">
    <location>
        <begin position="210"/>
        <end position="217"/>
    </location>
</feature>
<protein>
    <recommendedName>
        <fullName evidence="13 14">Chaperone protein DnaJ</fullName>
    </recommendedName>
</protein>
<feature type="binding site" evidence="14">
    <location>
        <position position="160"/>
    </location>
    <ligand>
        <name>Zn(2+)</name>
        <dbReference type="ChEBI" id="CHEBI:29105"/>
        <label>1</label>
    </ligand>
</feature>
<dbReference type="Pfam" id="PF00684">
    <property type="entry name" value="DnaJ_CXXCXGXG"/>
    <property type="match status" value="1"/>
</dbReference>
<evidence type="ECO:0000256" key="3">
    <source>
        <dbReference type="ARBA" id="ARBA00022490"/>
    </source>
</evidence>
<dbReference type="FunFam" id="2.60.260.20:FF:000004">
    <property type="entry name" value="Molecular chaperone DnaJ"/>
    <property type="match status" value="1"/>
</dbReference>
<reference evidence="19" key="1">
    <citation type="journal article" date="2011" name="J. Bacteriol.">
        <title>Genome sequences of eight morphologically diverse alphaproteobacteria.</title>
        <authorList>
            <consortium name="US DOE Joint Genome Institute"/>
            <person name="Brown P.J."/>
            <person name="Kysela D.T."/>
            <person name="Buechlein A."/>
            <person name="Hemmerich C."/>
            <person name="Brun Y.V."/>
        </authorList>
    </citation>
    <scope>NUCLEOTIDE SEQUENCE [LARGE SCALE GENOMIC DNA]</scope>
    <source>
        <strain evidence="19">ATCC 51888 / DSM 1869 / NCIB 11706 / TK 0415</strain>
    </source>
</reference>
<dbReference type="GO" id="GO:0005737">
    <property type="term" value="C:cytoplasm"/>
    <property type="evidence" value="ECO:0007669"/>
    <property type="project" value="UniProtKB-SubCell"/>
</dbReference>
<feature type="repeat" description="CXXCXGXG motif" evidence="14">
    <location>
        <begin position="174"/>
        <end position="181"/>
    </location>
</feature>
<name>D8JXJ5_HYPDA</name>
<keyword evidence="10 14" id="KW-0143">Chaperone</keyword>
<evidence type="ECO:0000256" key="1">
    <source>
        <dbReference type="ARBA" id="ARBA00004496"/>
    </source>
</evidence>
<dbReference type="CDD" id="cd10719">
    <property type="entry name" value="DnaJ_zf"/>
    <property type="match status" value="1"/>
</dbReference>
<comment type="subcellular location">
    <subcellularLocation>
        <location evidence="1 14">Cytoplasm</location>
    </subcellularLocation>
</comment>
<dbReference type="PROSITE" id="PS00636">
    <property type="entry name" value="DNAJ_1"/>
    <property type="match status" value="1"/>
</dbReference>
<evidence type="ECO:0000256" key="10">
    <source>
        <dbReference type="ARBA" id="ARBA00023186"/>
    </source>
</evidence>
<feature type="zinc finger region" description="CR-type" evidence="15">
    <location>
        <begin position="144"/>
        <end position="222"/>
    </location>
</feature>
<dbReference type="InterPro" id="IPR002939">
    <property type="entry name" value="DnaJ_C"/>
</dbReference>
<comment type="domain">
    <text evidence="14">The J domain is necessary and sufficient to stimulate DnaK ATPase activity. Zinc center 1 plays an important role in the autonomous, DnaK-independent chaperone activity of DnaJ. Zinc center 2 is essential for interaction with DnaK and for DnaJ activity.</text>
</comment>
<dbReference type="SMART" id="SM00271">
    <property type="entry name" value="DnaJ"/>
    <property type="match status" value="1"/>
</dbReference>
<keyword evidence="3 14" id="KW-0963">Cytoplasm</keyword>
<dbReference type="InterPro" id="IPR001623">
    <property type="entry name" value="DnaJ_domain"/>
</dbReference>
<feature type="binding site" evidence="14">
    <location>
        <position position="213"/>
    </location>
    <ligand>
        <name>Zn(2+)</name>
        <dbReference type="ChEBI" id="CHEBI:29105"/>
        <label>1</label>
    </ligand>
</feature>
<dbReference type="HAMAP" id="MF_01152">
    <property type="entry name" value="DnaJ"/>
    <property type="match status" value="1"/>
</dbReference>
<evidence type="ECO:0000313" key="18">
    <source>
        <dbReference type="EMBL" id="ADJ25176.1"/>
    </source>
</evidence>
<dbReference type="Pfam" id="PF00226">
    <property type="entry name" value="DnaJ"/>
    <property type="match status" value="1"/>
</dbReference>
<dbReference type="PANTHER" id="PTHR43096:SF48">
    <property type="entry name" value="CHAPERONE PROTEIN DNAJ"/>
    <property type="match status" value="1"/>
</dbReference>
<feature type="repeat" description="CXXCXGXG motif" evidence="14">
    <location>
        <begin position="196"/>
        <end position="203"/>
    </location>
</feature>
<dbReference type="Pfam" id="PF01556">
    <property type="entry name" value="DnaJ_C"/>
    <property type="match status" value="1"/>
</dbReference>
<dbReference type="PROSITE" id="PS51188">
    <property type="entry name" value="ZF_CR"/>
    <property type="match status" value="1"/>
</dbReference>
<dbReference type="InterPro" id="IPR036410">
    <property type="entry name" value="HSP_DnaJ_Cys-rich_dom_sf"/>
</dbReference>
<dbReference type="HOGENOM" id="CLU_017633_0_7_5"/>
<dbReference type="EMBL" id="CP002083">
    <property type="protein sequence ID" value="ADJ25176.1"/>
    <property type="molecule type" value="Genomic_DNA"/>
</dbReference>
<dbReference type="GO" id="GO:0009408">
    <property type="term" value="P:response to heat"/>
    <property type="evidence" value="ECO:0007669"/>
    <property type="project" value="InterPro"/>
</dbReference>
<feature type="binding site" evidence="14">
    <location>
        <position position="196"/>
    </location>
    <ligand>
        <name>Zn(2+)</name>
        <dbReference type="ChEBI" id="CHEBI:29105"/>
        <label>2</label>
    </ligand>
</feature>
<feature type="domain" description="J" evidence="16">
    <location>
        <begin position="5"/>
        <end position="70"/>
    </location>
</feature>
<comment type="cofactor">
    <cofactor evidence="14">
        <name>Zn(2+)</name>
        <dbReference type="ChEBI" id="CHEBI:29105"/>
    </cofactor>
    <text evidence="14">Binds 2 Zn(2+) ions per monomer.</text>
</comment>
<dbReference type="PROSITE" id="PS50076">
    <property type="entry name" value="DNAJ_2"/>
    <property type="match status" value="1"/>
</dbReference>
<comment type="similarity">
    <text evidence="12 14">Belongs to the DnaJ family.</text>
</comment>
<comment type="subunit">
    <text evidence="2 14">Homodimer.</text>
</comment>
<evidence type="ECO:0000259" key="17">
    <source>
        <dbReference type="PROSITE" id="PS51188"/>
    </source>
</evidence>
<dbReference type="GO" id="GO:0051082">
    <property type="term" value="F:unfolded protein binding"/>
    <property type="evidence" value="ECO:0007669"/>
    <property type="project" value="UniProtKB-UniRule"/>
</dbReference>
<evidence type="ECO:0000256" key="13">
    <source>
        <dbReference type="ARBA" id="ARBA00067609"/>
    </source>
</evidence>
<keyword evidence="19" id="KW-1185">Reference proteome</keyword>
<dbReference type="InterPro" id="IPR018253">
    <property type="entry name" value="DnaJ_domain_CS"/>
</dbReference>
<evidence type="ECO:0000259" key="16">
    <source>
        <dbReference type="PROSITE" id="PS50076"/>
    </source>
</evidence>
<dbReference type="STRING" id="582899.Hden_3383"/>
<dbReference type="InterPro" id="IPR008971">
    <property type="entry name" value="HSP40/DnaJ_pept-bd"/>
</dbReference>
<keyword evidence="5 14" id="KW-0479">Metal-binding</keyword>
<dbReference type="InterPro" id="IPR001305">
    <property type="entry name" value="HSP_DnaJ_Cys-rich_dom"/>
</dbReference>
<dbReference type="NCBIfam" id="NF008035">
    <property type="entry name" value="PRK10767.1"/>
    <property type="match status" value="1"/>
</dbReference>
<dbReference type="SUPFAM" id="SSF57938">
    <property type="entry name" value="DnaJ/Hsp40 cysteine-rich domain"/>
    <property type="match status" value="1"/>
</dbReference>
<evidence type="ECO:0000256" key="15">
    <source>
        <dbReference type="PROSITE-ProRule" id="PRU00546"/>
    </source>
</evidence>
<feature type="binding site" evidence="14">
    <location>
        <position position="210"/>
    </location>
    <ligand>
        <name>Zn(2+)</name>
        <dbReference type="ChEBI" id="CHEBI:29105"/>
        <label>1</label>
    </ligand>
</feature>
<dbReference type="Gene3D" id="2.60.260.20">
    <property type="entry name" value="Urease metallochaperone UreE, N-terminal domain"/>
    <property type="match status" value="2"/>
</dbReference>
<feature type="binding site" evidence="14">
    <location>
        <position position="177"/>
    </location>
    <ligand>
        <name>Zn(2+)</name>
        <dbReference type="ChEBI" id="CHEBI:29105"/>
        <label>2</label>
    </ligand>
</feature>
<evidence type="ECO:0000256" key="14">
    <source>
        <dbReference type="HAMAP-Rule" id="MF_01152"/>
    </source>
</evidence>
<dbReference type="Gene3D" id="1.10.287.110">
    <property type="entry name" value="DnaJ domain"/>
    <property type="match status" value="1"/>
</dbReference>